<gene>
    <name evidence="2" type="ORF">ENN04_03200</name>
</gene>
<dbReference type="Gene3D" id="3.40.50.150">
    <property type="entry name" value="Vaccinia Virus protein VP39"/>
    <property type="match status" value="1"/>
</dbReference>
<dbReference type="GO" id="GO:0008757">
    <property type="term" value="F:S-adenosylmethionine-dependent methyltransferase activity"/>
    <property type="evidence" value="ECO:0007669"/>
    <property type="project" value="InterPro"/>
</dbReference>
<evidence type="ECO:0000313" key="2">
    <source>
        <dbReference type="EMBL" id="HHO73624.1"/>
    </source>
</evidence>
<dbReference type="InterPro" id="IPR029063">
    <property type="entry name" value="SAM-dependent_MTases_sf"/>
</dbReference>
<dbReference type="Pfam" id="PF08241">
    <property type="entry name" value="Methyltransf_11"/>
    <property type="match status" value="1"/>
</dbReference>
<keyword evidence="2" id="KW-0489">Methyltransferase</keyword>
<dbReference type="SUPFAM" id="SSF53335">
    <property type="entry name" value="S-adenosyl-L-methionine-dependent methyltransferases"/>
    <property type="match status" value="1"/>
</dbReference>
<accession>A0A7C5SXR2</accession>
<evidence type="ECO:0000259" key="1">
    <source>
        <dbReference type="Pfam" id="PF08241"/>
    </source>
</evidence>
<proteinExistence type="predicted"/>
<dbReference type="InterPro" id="IPR013216">
    <property type="entry name" value="Methyltransf_11"/>
</dbReference>
<dbReference type="AlphaFoldDB" id="A0A7C5SXR2"/>
<keyword evidence="2" id="KW-0808">Transferase</keyword>
<dbReference type="PANTHER" id="PTHR42912:SF80">
    <property type="entry name" value="METHYLTRANSFERASE DOMAIN-CONTAINING PROTEIN"/>
    <property type="match status" value="1"/>
</dbReference>
<dbReference type="EMBL" id="DSAC01000038">
    <property type="protein sequence ID" value="HHO73624.1"/>
    <property type="molecule type" value="Genomic_DNA"/>
</dbReference>
<dbReference type="InterPro" id="IPR050508">
    <property type="entry name" value="Methyltransf_Superfamily"/>
</dbReference>
<feature type="domain" description="Methyltransferase type 11" evidence="1">
    <location>
        <begin position="42"/>
        <end position="127"/>
    </location>
</feature>
<reference evidence="2" key="1">
    <citation type="journal article" date="2020" name="mSystems">
        <title>Genome- and Community-Level Interaction Insights into Carbon Utilization and Element Cycling Functions of Hydrothermarchaeota in Hydrothermal Sediment.</title>
        <authorList>
            <person name="Zhou Z."/>
            <person name="Liu Y."/>
            <person name="Xu W."/>
            <person name="Pan J."/>
            <person name="Luo Z.H."/>
            <person name="Li M."/>
        </authorList>
    </citation>
    <scope>NUCLEOTIDE SEQUENCE [LARGE SCALE GENOMIC DNA]</scope>
    <source>
        <strain evidence="2">SpSt-114</strain>
    </source>
</reference>
<organism evidence="2">
    <name type="scientific">Thermocrinis ruber</name>
    <dbReference type="NCBI Taxonomy" id="75906"/>
    <lineage>
        <taxon>Bacteria</taxon>
        <taxon>Pseudomonadati</taxon>
        <taxon>Aquificota</taxon>
        <taxon>Aquificia</taxon>
        <taxon>Aquificales</taxon>
        <taxon>Aquificaceae</taxon>
        <taxon>Thermocrinis</taxon>
    </lineage>
</organism>
<dbReference type="PANTHER" id="PTHR42912">
    <property type="entry name" value="METHYLTRANSFERASE"/>
    <property type="match status" value="1"/>
</dbReference>
<sequence>MEIFDQYAKNYDQWYERPFGSSAFGLEVACLKRVTSPFSLSLEVGVGSGRFAQALGIPYGLDPSMELLKLAKQRGIYGVLGRAEALPFKSSSFDLVLMVVSVCFFEEPLRAFEEAHRVLKNDGYLVLGLVLSDSPWADFYKEKAKRGHPIYSHARFYSFEELSSILAQASFRVERVCTTLFEEPQDQEPVKSQEIREGFWREGGFFCVSAKKIN</sequence>
<dbReference type="CDD" id="cd02440">
    <property type="entry name" value="AdoMet_MTases"/>
    <property type="match status" value="1"/>
</dbReference>
<dbReference type="GO" id="GO:0032259">
    <property type="term" value="P:methylation"/>
    <property type="evidence" value="ECO:0007669"/>
    <property type="project" value="UniProtKB-KW"/>
</dbReference>
<comment type="caution">
    <text evidence="2">The sequence shown here is derived from an EMBL/GenBank/DDBJ whole genome shotgun (WGS) entry which is preliminary data.</text>
</comment>
<name>A0A7C5SXR2_9AQUI</name>
<protein>
    <submittedName>
        <fullName evidence="2">Class I SAM-dependent methyltransferase</fullName>
    </submittedName>
</protein>